<dbReference type="InterPro" id="IPR020234">
    <property type="entry name" value="Mite_allergen_group-7"/>
</dbReference>
<dbReference type="InterPro" id="IPR038602">
    <property type="entry name" value="Mite_allergen_7_sf"/>
</dbReference>
<dbReference type="SUPFAM" id="SSF55394">
    <property type="entry name" value="Bactericidal permeability-increasing protein, BPI"/>
    <property type="match status" value="1"/>
</dbReference>
<accession>A0A1I8G083</accession>
<dbReference type="PANTHER" id="PTHR11008:SF29">
    <property type="entry name" value="IP17226P"/>
    <property type="match status" value="1"/>
</dbReference>
<dbReference type="GO" id="GO:0008289">
    <property type="term" value="F:lipid binding"/>
    <property type="evidence" value="ECO:0007669"/>
    <property type="project" value="InterPro"/>
</dbReference>
<sequence>PASACQAEGAVVRGAGRLTVDPCGLISCLTKRRESDQRSASIGLSSVGETSMLKLLSLAVACCLLAAVSCRNAETPLSDPDLDTISIYIKATLENLRQAMPHGIPELMIPPLEPLSLPVIDIPRIKEGVADVQLNMRNFVMNGLSSFVVRDAKGHTGSMSIELDLFFPQVAARADYNLDGKILIFPLYGSGPAAIQINDLSIRFVASVSIEDFTRVQLNNLQVDLTFSQVQMYLEGIVGGGNLGSVVNTLLNAMGKLIYDRLKGNLLPEVNRILRTVINNELAKVDLRDILGGMLPYSSNRLRPVDESANNYVDRLMANLRPLIHANNLDPISIPEQRVSFSKKILLVTVWGSARMYNGLAYGLSTIHRAGNCNIGAQGTNVVVGCVIGIDNIRGSFDSRAEFMGIGVNAGISFLVSRVRVVFRVSADVAAGSSPRLDHFAISEVSPVAVSISGLGPLDWILTPVANVVVNAVQHLIVAAIESPIRHELSKVLGSVSIPGFP</sequence>
<dbReference type="WBParaSite" id="maker-uti_cns_0046800-snap-gene-0.5-mRNA-1">
    <property type="protein sequence ID" value="maker-uti_cns_0046800-snap-gene-0.5-mRNA-1"/>
    <property type="gene ID" value="maker-uti_cns_0046800-snap-gene-0.5"/>
</dbReference>
<dbReference type="Proteomes" id="UP000095280">
    <property type="component" value="Unplaced"/>
</dbReference>
<dbReference type="InterPro" id="IPR010562">
    <property type="entry name" value="Haemolymph_juvenile_hormone-bd"/>
</dbReference>
<evidence type="ECO:0000313" key="3">
    <source>
        <dbReference type="WBParaSite" id="maker-uti_cns_0046800-snap-gene-0.5-mRNA-1"/>
    </source>
</evidence>
<keyword evidence="1" id="KW-1185">Reference proteome</keyword>
<dbReference type="PANTHER" id="PTHR11008">
    <property type="entry name" value="PROTEIN TAKEOUT-LIKE PROTEIN"/>
    <property type="match status" value="1"/>
</dbReference>
<organism evidence="1 2">
    <name type="scientific">Macrostomum lignano</name>
    <dbReference type="NCBI Taxonomy" id="282301"/>
    <lineage>
        <taxon>Eukaryota</taxon>
        <taxon>Metazoa</taxon>
        <taxon>Spiralia</taxon>
        <taxon>Lophotrochozoa</taxon>
        <taxon>Platyhelminthes</taxon>
        <taxon>Rhabditophora</taxon>
        <taxon>Macrostomorpha</taxon>
        <taxon>Macrostomida</taxon>
        <taxon>Macrostomidae</taxon>
        <taxon>Macrostomum</taxon>
    </lineage>
</organism>
<dbReference type="Pfam" id="PF16984">
    <property type="entry name" value="Grp7_allergen"/>
    <property type="match status" value="1"/>
</dbReference>
<dbReference type="AlphaFoldDB" id="A0A1I8G083"/>
<proteinExistence type="predicted"/>
<dbReference type="SMART" id="SM00700">
    <property type="entry name" value="JHBP"/>
    <property type="match status" value="1"/>
</dbReference>
<dbReference type="InterPro" id="IPR038606">
    <property type="entry name" value="To_sf"/>
</dbReference>
<reference evidence="2 3" key="1">
    <citation type="submission" date="2016-11" db="UniProtKB">
        <authorList>
            <consortium name="WormBaseParasite"/>
        </authorList>
    </citation>
    <scope>IDENTIFICATION</scope>
</reference>
<dbReference type="GO" id="GO:0005615">
    <property type="term" value="C:extracellular space"/>
    <property type="evidence" value="ECO:0007669"/>
    <property type="project" value="TreeGrafter"/>
</dbReference>
<evidence type="ECO:0000313" key="1">
    <source>
        <dbReference type="Proteomes" id="UP000095280"/>
    </source>
</evidence>
<dbReference type="Pfam" id="PF06585">
    <property type="entry name" value="JHBP"/>
    <property type="match status" value="1"/>
</dbReference>
<dbReference type="WBParaSite" id="maker-uti_cns_0000400-snap-gene-0.10-mRNA-1">
    <property type="protein sequence ID" value="maker-uti_cns_0000400-snap-gene-0.10-mRNA-1"/>
    <property type="gene ID" value="maker-uti_cns_0000400-snap-gene-0.10"/>
</dbReference>
<evidence type="ECO:0000313" key="2">
    <source>
        <dbReference type="WBParaSite" id="maker-uti_cns_0000400-snap-gene-0.10-mRNA-1"/>
    </source>
</evidence>
<dbReference type="InterPro" id="IPR017943">
    <property type="entry name" value="Bactericidal_perm-incr_a/b_dom"/>
</dbReference>
<name>A0A1I8G083_9PLAT</name>
<dbReference type="Gene3D" id="3.15.10.50">
    <property type="match status" value="1"/>
</dbReference>
<dbReference type="Gene3D" id="3.15.10.30">
    <property type="entry name" value="Haemolymph juvenile hormone binding protein"/>
    <property type="match status" value="1"/>
</dbReference>
<protein>
    <submittedName>
        <fullName evidence="2 3">BPI2 domain-containing protein</fullName>
    </submittedName>
</protein>